<gene>
    <name evidence="1" type="primary">CSON001464</name>
</gene>
<reference evidence="1" key="1">
    <citation type="submission" date="2018-07" db="EMBL/GenBank/DDBJ databases">
        <authorList>
            <person name="Quirk P.G."/>
            <person name="Krulwich T.A."/>
        </authorList>
    </citation>
    <scope>NUCLEOTIDE SEQUENCE</scope>
</reference>
<dbReference type="EMBL" id="UFQT01001224">
    <property type="protein sequence ID" value="SSX29551.1"/>
    <property type="molecule type" value="Genomic_DNA"/>
</dbReference>
<dbReference type="VEuPathDB" id="VectorBase:CSON001464"/>
<protein>
    <submittedName>
        <fullName evidence="1">CSON001464 protein</fullName>
    </submittedName>
</protein>
<accession>A0A336MJA9</accession>
<proteinExistence type="predicted"/>
<sequence length="85" mass="10050">MYQKKLLIRHTLLSQLSMNCTDLANDFTMTRPTWSINKIYKELHPPKIMANQAFEREKMDLFIVENGNAKQVVVECLDSKMKCKW</sequence>
<dbReference type="AlphaFoldDB" id="A0A336MJA9"/>
<organism evidence="1">
    <name type="scientific">Culicoides sonorensis</name>
    <name type="common">Biting midge</name>
    <dbReference type="NCBI Taxonomy" id="179676"/>
    <lineage>
        <taxon>Eukaryota</taxon>
        <taxon>Metazoa</taxon>
        <taxon>Ecdysozoa</taxon>
        <taxon>Arthropoda</taxon>
        <taxon>Hexapoda</taxon>
        <taxon>Insecta</taxon>
        <taxon>Pterygota</taxon>
        <taxon>Neoptera</taxon>
        <taxon>Endopterygota</taxon>
        <taxon>Diptera</taxon>
        <taxon>Nematocera</taxon>
        <taxon>Chironomoidea</taxon>
        <taxon>Ceratopogonidae</taxon>
        <taxon>Ceratopogoninae</taxon>
        <taxon>Culicoides</taxon>
        <taxon>Monoculicoides</taxon>
    </lineage>
</organism>
<name>A0A336MJA9_CULSO</name>
<evidence type="ECO:0000313" key="1">
    <source>
        <dbReference type="EMBL" id="SSX29551.1"/>
    </source>
</evidence>